<evidence type="ECO:0000313" key="3">
    <source>
        <dbReference type="EMBL" id="PYF70121.1"/>
    </source>
</evidence>
<keyword evidence="1 3" id="KW-0378">Hydrolase</keyword>
<dbReference type="GO" id="GO:0016787">
    <property type="term" value="F:hydrolase activity"/>
    <property type="evidence" value="ECO:0007669"/>
    <property type="project" value="UniProtKB-KW"/>
</dbReference>
<proteinExistence type="predicted"/>
<dbReference type="InterPro" id="IPR032466">
    <property type="entry name" value="Metal_Hydrolase"/>
</dbReference>
<dbReference type="AlphaFoldDB" id="A0A318ULZ3"/>
<dbReference type="OrthoDB" id="9807210at2"/>
<dbReference type="Pfam" id="PF01979">
    <property type="entry name" value="Amidohydro_1"/>
    <property type="match status" value="1"/>
</dbReference>
<dbReference type="SUPFAM" id="SSF51556">
    <property type="entry name" value="Metallo-dependent hydrolases"/>
    <property type="match status" value="1"/>
</dbReference>
<dbReference type="Gene3D" id="3.20.20.140">
    <property type="entry name" value="Metal-dependent hydrolases"/>
    <property type="match status" value="1"/>
</dbReference>
<dbReference type="EMBL" id="QKLU01000009">
    <property type="protein sequence ID" value="PYF70121.1"/>
    <property type="molecule type" value="Genomic_DNA"/>
</dbReference>
<sequence>MLKYISASWLYPVSSAPIAHGVLELGEGGTIKAVFSPEQAKSRGIENIEKHQGILVPGFVNTHCHLELSHLLGKIQEGTGLQEFVRQVIGQRTMAEELILEAITKADQDMHRQGIVAVGDISNQLISRQTKQQSDLYYHTFIETLGFNPQQAPAVMGQAIGLKQAFAPLKASIVPHAPYSVSKELFALIRAYSQKEENLISMHNQETADENEFFEHKKGAFLKLYEFLGLDISFFQASGQSALKSILPELPMGKALMVHNTFTAASDVHFALKFNPDIYWCLCPNANQYIENRLPDVAMLRQTGAKFTLGTDSLASNHQLSVLAEMQTLVRAGQTTFEESLRWATLNGAEFLGISQQYGSLEAGKRPGINLLQFEGDRPQNKAIIKRLI</sequence>
<dbReference type="InterPro" id="IPR006680">
    <property type="entry name" value="Amidohydro-rel"/>
</dbReference>
<protein>
    <submittedName>
        <fullName evidence="3">Cytosine/adenosine deaminase-related metal-dependent hydrolase</fullName>
    </submittedName>
</protein>
<dbReference type="InterPro" id="IPR050287">
    <property type="entry name" value="MTA/SAH_deaminase"/>
</dbReference>
<evidence type="ECO:0000313" key="4">
    <source>
        <dbReference type="Proteomes" id="UP000248198"/>
    </source>
</evidence>
<dbReference type="Proteomes" id="UP000248198">
    <property type="component" value="Unassembled WGS sequence"/>
</dbReference>
<evidence type="ECO:0000259" key="2">
    <source>
        <dbReference type="Pfam" id="PF01979"/>
    </source>
</evidence>
<feature type="domain" description="Amidohydrolase-related" evidence="2">
    <location>
        <begin position="54"/>
        <end position="376"/>
    </location>
</feature>
<accession>A0A318ULZ3</accession>
<dbReference type="RefSeq" id="WP_110834287.1">
    <property type="nucleotide sequence ID" value="NZ_QKLU01000009.1"/>
</dbReference>
<name>A0A318ULZ3_9SPHI</name>
<reference evidence="3 4" key="1">
    <citation type="submission" date="2018-06" db="EMBL/GenBank/DDBJ databases">
        <title>Genomic Encyclopedia of Archaeal and Bacterial Type Strains, Phase II (KMG-II): from individual species to whole genera.</title>
        <authorList>
            <person name="Goeker M."/>
        </authorList>
    </citation>
    <scope>NUCLEOTIDE SEQUENCE [LARGE SCALE GENOMIC DNA]</scope>
    <source>
        <strain evidence="3 4">DSM 27372</strain>
    </source>
</reference>
<gene>
    <name evidence="3" type="ORF">B0O44_109218</name>
</gene>
<dbReference type="PANTHER" id="PTHR43794">
    <property type="entry name" value="AMINOHYDROLASE SSNA-RELATED"/>
    <property type="match status" value="1"/>
</dbReference>
<organism evidence="3 4">
    <name type="scientific">Pedobacter nutrimenti</name>
    <dbReference type="NCBI Taxonomy" id="1241337"/>
    <lineage>
        <taxon>Bacteria</taxon>
        <taxon>Pseudomonadati</taxon>
        <taxon>Bacteroidota</taxon>
        <taxon>Sphingobacteriia</taxon>
        <taxon>Sphingobacteriales</taxon>
        <taxon>Sphingobacteriaceae</taxon>
        <taxon>Pedobacter</taxon>
    </lineage>
</organism>
<dbReference type="PANTHER" id="PTHR43794:SF11">
    <property type="entry name" value="AMIDOHYDROLASE-RELATED DOMAIN-CONTAINING PROTEIN"/>
    <property type="match status" value="1"/>
</dbReference>
<evidence type="ECO:0000256" key="1">
    <source>
        <dbReference type="ARBA" id="ARBA00022801"/>
    </source>
</evidence>
<keyword evidence="4" id="KW-1185">Reference proteome</keyword>
<comment type="caution">
    <text evidence="3">The sequence shown here is derived from an EMBL/GenBank/DDBJ whole genome shotgun (WGS) entry which is preliminary data.</text>
</comment>